<keyword evidence="2" id="KW-0812">Transmembrane</keyword>
<gene>
    <name evidence="3" type="ORF">INT45_014247</name>
</gene>
<keyword evidence="4" id="KW-1185">Reference proteome</keyword>
<feature type="compositionally biased region" description="Low complexity" evidence="1">
    <location>
        <begin position="341"/>
        <end position="351"/>
    </location>
</feature>
<feature type="region of interest" description="Disordered" evidence="1">
    <location>
        <begin position="37"/>
        <end position="90"/>
    </location>
</feature>
<keyword evidence="2" id="KW-1133">Transmembrane helix</keyword>
<protein>
    <submittedName>
        <fullName evidence="3">Uncharacterized protein</fullName>
    </submittedName>
</protein>
<reference evidence="3 4" key="1">
    <citation type="submission" date="2020-12" db="EMBL/GenBank/DDBJ databases">
        <title>Metabolic potential, ecology and presence of endohyphal bacteria is reflected in genomic diversity of Mucoromycotina.</title>
        <authorList>
            <person name="Muszewska A."/>
            <person name="Okrasinska A."/>
            <person name="Steczkiewicz K."/>
            <person name="Drgas O."/>
            <person name="Orlowska M."/>
            <person name="Perlinska-Lenart U."/>
            <person name="Aleksandrzak-Piekarczyk T."/>
            <person name="Szatraj K."/>
            <person name="Zielenkiewicz U."/>
            <person name="Pilsyk S."/>
            <person name="Malc E."/>
            <person name="Mieczkowski P."/>
            <person name="Kruszewska J.S."/>
            <person name="Biernat P."/>
            <person name="Pawlowska J."/>
        </authorList>
    </citation>
    <scope>NUCLEOTIDE SEQUENCE [LARGE SCALE GENOMIC DNA]</scope>
    <source>
        <strain evidence="3 4">CBS 142.35</strain>
    </source>
</reference>
<feature type="transmembrane region" description="Helical" evidence="2">
    <location>
        <begin position="154"/>
        <end position="174"/>
    </location>
</feature>
<dbReference type="OrthoDB" id="10431294at2759"/>
<dbReference type="Proteomes" id="UP000646827">
    <property type="component" value="Unassembled WGS sequence"/>
</dbReference>
<sequence length="425" mass="46411">MLIPVLFTSCTKSLPAVYSPLPPTPSKPLQYNIIRPTRLSRRQEKNEQNNNQIITPRPNSETIIEEPQKEKEHQEPEGKKTIAAQQTSTNDNDETVIINVTTVVVVAAGGSTPNPDNQVLNTPVTTTVAPEGQNGDTFEDQLQDDQEALHRTTLILGLVGGLIGIALVASIVIFTKMRIRKRKLSKERDDHLVGSNSSNSSVYDGHYTITDDEDNDYNSTRNDNNNDMGNNNSSIRHQQPSLTRQRTDNEYQNNDPPSLQPSAPPAEDPVIETNQQRRVIPMGSQMTPAPSAPTAKELDAANNTSNVNDDYGDMPSLYPMRPPNVGGSSSTTAHNHNHQEQQQSTSSSSTTCPHCFEHTPSAPPVLEAPPPAYTPTAPPLYVLPPNIDHTCHHQTPSSTSNSSLSSTTNTINDLLLPSSRNINSS</sequence>
<feature type="compositionally biased region" description="Basic and acidic residues" evidence="1">
    <location>
        <begin position="66"/>
        <end position="80"/>
    </location>
</feature>
<keyword evidence="2" id="KW-0472">Membrane</keyword>
<feature type="region of interest" description="Disordered" evidence="1">
    <location>
        <begin position="302"/>
        <end position="356"/>
    </location>
</feature>
<feature type="region of interest" description="Disordered" evidence="1">
    <location>
        <begin position="184"/>
        <end position="268"/>
    </location>
</feature>
<feature type="compositionally biased region" description="Pro residues" evidence="1">
    <location>
        <begin position="258"/>
        <end position="267"/>
    </location>
</feature>
<name>A0A8H7SDI2_9FUNG</name>
<comment type="caution">
    <text evidence="3">The sequence shown here is derived from an EMBL/GenBank/DDBJ whole genome shotgun (WGS) entry which is preliminary data.</text>
</comment>
<evidence type="ECO:0000256" key="1">
    <source>
        <dbReference type="SAM" id="MobiDB-lite"/>
    </source>
</evidence>
<organism evidence="3 4">
    <name type="scientific">Circinella minor</name>
    <dbReference type="NCBI Taxonomy" id="1195481"/>
    <lineage>
        <taxon>Eukaryota</taxon>
        <taxon>Fungi</taxon>
        <taxon>Fungi incertae sedis</taxon>
        <taxon>Mucoromycota</taxon>
        <taxon>Mucoromycotina</taxon>
        <taxon>Mucoromycetes</taxon>
        <taxon>Mucorales</taxon>
        <taxon>Lichtheimiaceae</taxon>
        <taxon>Circinella</taxon>
    </lineage>
</organism>
<feature type="compositionally biased region" description="Polar residues" evidence="1">
    <location>
        <begin position="53"/>
        <end position="62"/>
    </location>
</feature>
<feature type="region of interest" description="Disordered" evidence="1">
    <location>
        <begin position="385"/>
        <end position="425"/>
    </location>
</feature>
<accession>A0A8H7SDI2</accession>
<proteinExistence type="predicted"/>
<feature type="compositionally biased region" description="Low complexity" evidence="1">
    <location>
        <begin position="397"/>
        <end position="416"/>
    </location>
</feature>
<feature type="compositionally biased region" description="Polar residues" evidence="1">
    <location>
        <begin position="233"/>
        <end position="257"/>
    </location>
</feature>
<dbReference type="EMBL" id="JAEPRB010000016">
    <property type="protein sequence ID" value="KAG2226503.1"/>
    <property type="molecule type" value="Genomic_DNA"/>
</dbReference>
<feature type="compositionally biased region" description="Low complexity" evidence="1">
    <location>
        <begin position="217"/>
        <end position="232"/>
    </location>
</feature>
<evidence type="ECO:0000256" key="2">
    <source>
        <dbReference type="SAM" id="Phobius"/>
    </source>
</evidence>
<evidence type="ECO:0000313" key="3">
    <source>
        <dbReference type="EMBL" id="KAG2226503.1"/>
    </source>
</evidence>
<dbReference type="AlphaFoldDB" id="A0A8H7SDI2"/>
<evidence type="ECO:0000313" key="4">
    <source>
        <dbReference type="Proteomes" id="UP000646827"/>
    </source>
</evidence>